<dbReference type="RefSeq" id="WP_376995963.1">
    <property type="nucleotide sequence ID" value="NZ_JBHSLC010000025.1"/>
</dbReference>
<proteinExistence type="predicted"/>
<evidence type="ECO:0008006" key="3">
    <source>
        <dbReference type="Google" id="ProtNLM"/>
    </source>
</evidence>
<gene>
    <name evidence="1" type="ORF">ACFPMG_15355</name>
</gene>
<dbReference type="InterPro" id="IPR016181">
    <property type="entry name" value="Acyl_CoA_acyltransferase"/>
</dbReference>
<dbReference type="EMBL" id="JBHSLC010000025">
    <property type="protein sequence ID" value="MFC5356389.1"/>
    <property type="molecule type" value="Genomic_DNA"/>
</dbReference>
<sequence length="349" mass="39859">MSRKLRLTKFRDVSLDDPFFDSLKTGYEEFPRWFTSKADEDLYVVDDGTRLSGMLYLKREDGPVTDIEPNLPDRAWLKVGTLKIVGKGTKLGERVLKKVFDTAISLSVDGIYVTVFEVHSKLIKLFKRYGFVKYAEKTTTNGTEQVLVRSLTDFTGHIVRDYPFIHTTGKCAWLLAVYPEYHSRLLPDSILNNEPIEIIQDVSHTNTIHKIYIGKLSLSRMAPGDAVIIYRTSDGLAPARYRSVATSVCVVEEVRKKKDFATADDYVAYCKPHSVFSEKELRQQFATSPRLYVAKMTYNAAFNRRTTRGSLMDDAGVSEQPRWDFRKLTPQQFRTILALGRVNARLVVD</sequence>
<dbReference type="SUPFAM" id="SSF55729">
    <property type="entry name" value="Acyl-CoA N-acyltransferases (Nat)"/>
    <property type="match status" value="1"/>
</dbReference>
<evidence type="ECO:0000313" key="2">
    <source>
        <dbReference type="Proteomes" id="UP001596166"/>
    </source>
</evidence>
<keyword evidence="2" id="KW-1185">Reference proteome</keyword>
<protein>
    <recommendedName>
        <fullName evidence="3">N-acetyltransferase</fullName>
    </recommendedName>
</protein>
<name>A0ABW0G6D0_9PROT</name>
<dbReference type="Proteomes" id="UP001596166">
    <property type="component" value="Unassembled WGS sequence"/>
</dbReference>
<organism evidence="1 2">
    <name type="scientific">Azospirillum himalayense</name>
    <dbReference type="NCBI Taxonomy" id="654847"/>
    <lineage>
        <taxon>Bacteria</taxon>
        <taxon>Pseudomonadati</taxon>
        <taxon>Pseudomonadota</taxon>
        <taxon>Alphaproteobacteria</taxon>
        <taxon>Rhodospirillales</taxon>
        <taxon>Azospirillaceae</taxon>
        <taxon>Azospirillum</taxon>
    </lineage>
</organism>
<evidence type="ECO:0000313" key="1">
    <source>
        <dbReference type="EMBL" id="MFC5356389.1"/>
    </source>
</evidence>
<accession>A0ABW0G6D0</accession>
<reference evidence="2" key="1">
    <citation type="journal article" date="2019" name="Int. J. Syst. Evol. Microbiol.">
        <title>The Global Catalogue of Microorganisms (GCM) 10K type strain sequencing project: providing services to taxonomists for standard genome sequencing and annotation.</title>
        <authorList>
            <consortium name="The Broad Institute Genomics Platform"/>
            <consortium name="The Broad Institute Genome Sequencing Center for Infectious Disease"/>
            <person name="Wu L."/>
            <person name="Ma J."/>
        </authorList>
    </citation>
    <scope>NUCLEOTIDE SEQUENCE [LARGE SCALE GENOMIC DNA]</scope>
    <source>
        <strain evidence="2">CCUG 58760</strain>
    </source>
</reference>
<dbReference type="Gene3D" id="3.40.630.30">
    <property type="match status" value="1"/>
</dbReference>
<comment type="caution">
    <text evidence="1">The sequence shown here is derived from an EMBL/GenBank/DDBJ whole genome shotgun (WGS) entry which is preliminary data.</text>
</comment>